<evidence type="ECO:0008006" key="4">
    <source>
        <dbReference type="Google" id="ProtNLM"/>
    </source>
</evidence>
<evidence type="ECO:0000313" key="3">
    <source>
        <dbReference type="Proteomes" id="UP000248340"/>
    </source>
</evidence>
<feature type="compositionally biased region" description="Polar residues" evidence="1">
    <location>
        <begin position="71"/>
        <end position="81"/>
    </location>
</feature>
<dbReference type="OrthoDB" id="5326346at2759"/>
<dbReference type="InterPro" id="IPR011333">
    <property type="entry name" value="SKP1/BTB/POZ_sf"/>
</dbReference>
<dbReference type="Gene3D" id="3.30.710.10">
    <property type="entry name" value="Potassium Channel Kv1.1, Chain A"/>
    <property type="match status" value="1"/>
</dbReference>
<dbReference type="Proteomes" id="UP000248340">
    <property type="component" value="Unassembled WGS sequence"/>
</dbReference>
<dbReference type="GeneID" id="37141751"/>
<accession>A0A319DCM2</accession>
<dbReference type="VEuPathDB" id="FungiDB:BO82DRAFT_398158"/>
<evidence type="ECO:0000313" key="2">
    <source>
        <dbReference type="EMBL" id="PYH85838.1"/>
    </source>
</evidence>
<feature type="region of interest" description="Disordered" evidence="1">
    <location>
        <begin position="63"/>
        <end position="104"/>
    </location>
</feature>
<reference evidence="2 3" key="1">
    <citation type="submission" date="2016-12" db="EMBL/GenBank/DDBJ databases">
        <title>The genomes of Aspergillus section Nigri reveals drivers in fungal speciation.</title>
        <authorList>
            <consortium name="DOE Joint Genome Institute"/>
            <person name="Vesth T.C."/>
            <person name="Nybo J."/>
            <person name="Theobald S."/>
            <person name="Brandl J."/>
            <person name="Frisvad J.C."/>
            <person name="Nielsen K.F."/>
            <person name="Lyhne E.K."/>
            <person name="Kogle M.E."/>
            <person name="Kuo A."/>
            <person name="Riley R."/>
            <person name="Clum A."/>
            <person name="Nolan M."/>
            <person name="Lipzen A."/>
            <person name="Salamov A."/>
            <person name="Henrissat B."/>
            <person name="Wiebenga A."/>
            <person name="De Vries R.P."/>
            <person name="Grigoriev I.V."/>
            <person name="Mortensen U.H."/>
            <person name="Andersen M.R."/>
            <person name="Baker S.E."/>
        </authorList>
    </citation>
    <scope>NUCLEOTIDE SEQUENCE [LARGE SCALE GENOMIC DNA]</scope>
    <source>
        <strain evidence="2 3">CBS 121591</strain>
    </source>
</reference>
<organism evidence="2 3">
    <name type="scientific">Aspergillus uvarum CBS 121591</name>
    <dbReference type="NCBI Taxonomy" id="1448315"/>
    <lineage>
        <taxon>Eukaryota</taxon>
        <taxon>Fungi</taxon>
        <taxon>Dikarya</taxon>
        <taxon>Ascomycota</taxon>
        <taxon>Pezizomycotina</taxon>
        <taxon>Eurotiomycetes</taxon>
        <taxon>Eurotiomycetidae</taxon>
        <taxon>Eurotiales</taxon>
        <taxon>Aspergillaceae</taxon>
        <taxon>Aspergillus</taxon>
        <taxon>Aspergillus subgen. Circumdati</taxon>
    </lineage>
</organism>
<evidence type="ECO:0000256" key="1">
    <source>
        <dbReference type="SAM" id="MobiDB-lite"/>
    </source>
</evidence>
<dbReference type="STRING" id="1448315.A0A319DCM2"/>
<name>A0A319DCM2_9EURO</name>
<dbReference type="RefSeq" id="XP_025496038.1">
    <property type="nucleotide sequence ID" value="XM_025639009.1"/>
</dbReference>
<gene>
    <name evidence="2" type="ORF">BO82DRAFT_398158</name>
</gene>
<feature type="compositionally biased region" description="Basic residues" evidence="1">
    <location>
        <begin position="85"/>
        <end position="104"/>
    </location>
</feature>
<dbReference type="AlphaFoldDB" id="A0A319DCM2"/>
<dbReference type="EMBL" id="KZ821678">
    <property type="protein sequence ID" value="PYH85838.1"/>
    <property type="molecule type" value="Genomic_DNA"/>
</dbReference>
<keyword evidence="3" id="KW-1185">Reference proteome</keyword>
<sequence length="393" mass="45768">MCQMTEHNIYEGGEVTFLLQEEPTAASTTTSTSTPAIKLEPNNSDALAMQLYNVAISECPPWKRTKHSHATQEQATLSTQPKPKLNSHRHPHPQTRANHHHHHKHKHLTPLPTIHKIHTSKTHLASASPFFSRMLSCPHWTEGQTLTQTGHLTLTVDWPLPPFLLLMRIIHHQTYPWPDKIDFATLVDLTIMADYYGCVPVVKFYVNSWLDRLERRLPRRYTEETVMQWIFVAWAYGREDVLRCCTRMAIENATDKVRADVYGLPVSCKIIESINHWRCRAILRVRRALKHMRREFLEDFRDEGFDTNATRLGALDINCHRGRIRLREEFEEDHEDEEDEPYIGESYRGLIKKIEGWQNPTGFDLKAALDLPIVIQGVTWRVIREYPYASRTV</sequence>
<protein>
    <recommendedName>
        <fullName evidence="4">BTB domain-containing protein</fullName>
    </recommendedName>
</protein>
<proteinExistence type="predicted"/>
<dbReference type="SUPFAM" id="SSF54695">
    <property type="entry name" value="POZ domain"/>
    <property type="match status" value="1"/>
</dbReference>